<dbReference type="GO" id="GO:0046872">
    <property type="term" value="F:metal ion binding"/>
    <property type="evidence" value="ECO:0007669"/>
    <property type="project" value="UniProtKB-KW"/>
</dbReference>
<dbReference type="EMBL" id="CP013140">
    <property type="protein sequence ID" value="ALN55493.1"/>
    <property type="molecule type" value="Genomic_DNA"/>
</dbReference>
<dbReference type="PANTHER" id="PTHR16222:SF12">
    <property type="entry name" value="ADP-RIBOSYLGLYCOHYDROLASE-RELATED"/>
    <property type="match status" value="1"/>
</dbReference>
<evidence type="ECO:0000256" key="1">
    <source>
        <dbReference type="PIRSR" id="PIRSR605502-1"/>
    </source>
</evidence>
<feature type="binding site" evidence="1">
    <location>
        <position position="48"/>
    </location>
    <ligand>
        <name>Mg(2+)</name>
        <dbReference type="ChEBI" id="CHEBI:18420"/>
        <label>1</label>
    </ligand>
</feature>
<evidence type="ECO:0000313" key="3">
    <source>
        <dbReference type="Proteomes" id="UP000061569"/>
    </source>
</evidence>
<dbReference type="OrthoDB" id="9798107at2"/>
<dbReference type="InterPro" id="IPR036705">
    <property type="entry name" value="Ribosyl_crysJ1_sf"/>
</dbReference>
<organism evidence="2 3">
    <name type="scientific">Lysobacter enzymogenes</name>
    <dbReference type="NCBI Taxonomy" id="69"/>
    <lineage>
        <taxon>Bacteria</taxon>
        <taxon>Pseudomonadati</taxon>
        <taxon>Pseudomonadota</taxon>
        <taxon>Gammaproteobacteria</taxon>
        <taxon>Lysobacterales</taxon>
        <taxon>Lysobacteraceae</taxon>
        <taxon>Lysobacter</taxon>
    </lineage>
</organism>
<dbReference type="AlphaFoldDB" id="A0A0S2DAC6"/>
<dbReference type="PATRIC" id="fig|69.6.peg.137"/>
<feature type="binding site" evidence="1">
    <location>
        <position position="46"/>
    </location>
    <ligand>
        <name>Mg(2+)</name>
        <dbReference type="ChEBI" id="CHEBI:18420"/>
        <label>1</label>
    </ligand>
</feature>
<accession>A0A0S2DAC6</accession>
<reference evidence="2 3" key="1">
    <citation type="submission" date="2015-11" db="EMBL/GenBank/DDBJ databases">
        <title>Genome sequences of Lysobacter enzymogenes strain C3 and Lysobacter antibioticus ATCC 29479.</title>
        <authorList>
            <person name="Kobayashi D.Y."/>
        </authorList>
    </citation>
    <scope>NUCLEOTIDE SEQUENCE [LARGE SCALE GENOMIC DNA]</scope>
    <source>
        <strain evidence="2 3">C3</strain>
    </source>
</reference>
<dbReference type="STRING" id="69.GLE_0134"/>
<evidence type="ECO:0000313" key="2">
    <source>
        <dbReference type="EMBL" id="ALN55493.1"/>
    </source>
</evidence>
<gene>
    <name evidence="2" type="primary">draG</name>
    <name evidence="2" type="ORF">GLE_0134</name>
</gene>
<dbReference type="Proteomes" id="UP000061569">
    <property type="component" value="Chromosome"/>
</dbReference>
<feature type="binding site" evidence="1">
    <location>
        <position position="47"/>
    </location>
    <ligand>
        <name>Mg(2+)</name>
        <dbReference type="ChEBI" id="CHEBI:18420"/>
        <label>1</label>
    </ligand>
</feature>
<comment type="cofactor">
    <cofactor evidence="1">
        <name>Mg(2+)</name>
        <dbReference type="ChEBI" id="CHEBI:18420"/>
    </cofactor>
    <text evidence="1">Binds 2 magnesium ions per subunit.</text>
</comment>
<name>A0A0S2DAC6_LYSEN</name>
<dbReference type="KEGG" id="lez:GLE_0134"/>
<proteinExistence type="predicted"/>
<dbReference type="SUPFAM" id="SSF101478">
    <property type="entry name" value="ADP-ribosylglycohydrolase"/>
    <property type="match status" value="1"/>
</dbReference>
<dbReference type="PANTHER" id="PTHR16222">
    <property type="entry name" value="ADP-RIBOSYLGLYCOHYDROLASE"/>
    <property type="match status" value="1"/>
</dbReference>
<keyword evidence="2" id="KW-0378">Hydrolase</keyword>
<dbReference type="InterPro" id="IPR050792">
    <property type="entry name" value="ADP-ribosylglycohydrolase"/>
</dbReference>
<keyword evidence="1" id="KW-0460">Magnesium</keyword>
<sequence>MLLELAIGDAYGAGFEYAADRIVRERNDGAHYVRHPRHAIEPGCYTDDTQMSLAIAEALAEGDPWTRESLAERFVAAFKRDPREGYASRFHGLLTEVRDGADLLARIVPDSAKSGAAMRAPPIGALADTAEVVRRAELQARITHDTPDGVAAAVAAALCTHYFVHRRGAKDGLAGYLAAHVPGPWREPWRGKVGALGMDSVHAAVAAVLAHSRMSELLRACIAYTGDVDTVATIALAAGACSEEIAQDLPASLYDGLENGRYGREYLIALDARLMALATR</sequence>
<dbReference type="GO" id="GO:0047407">
    <property type="term" value="F:ADP-ribosyl-[dinitrogen reductase] hydrolase activity"/>
    <property type="evidence" value="ECO:0007669"/>
    <property type="project" value="UniProtKB-EC"/>
</dbReference>
<keyword evidence="2" id="KW-0326">Glycosidase</keyword>
<dbReference type="RefSeq" id="WP_057945820.1">
    <property type="nucleotide sequence ID" value="NZ_CP067396.1"/>
</dbReference>
<dbReference type="EC" id="3.2.2.24" evidence="2"/>
<dbReference type="Gene3D" id="1.10.4080.10">
    <property type="entry name" value="ADP-ribosylation/Crystallin J1"/>
    <property type="match status" value="1"/>
</dbReference>
<dbReference type="InterPro" id="IPR005502">
    <property type="entry name" value="Ribosyl_crysJ1"/>
</dbReference>
<dbReference type="Pfam" id="PF03747">
    <property type="entry name" value="ADP_ribosyl_GH"/>
    <property type="match status" value="1"/>
</dbReference>
<protein>
    <submittedName>
        <fullName evidence="2">ADP-ribosyl-[dinitrogen reductase] glycohydrolase</fullName>
        <ecNumber evidence="2">3.2.2.24</ecNumber>
    </submittedName>
</protein>
<keyword evidence="1" id="KW-0479">Metal-binding</keyword>